<dbReference type="InterPro" id="IPR007110">
    <property type="entry name" value="Ig-like_dom"/>
</dbReference>
<keyword evidence="2" id="KW-1133">Transmembrane helix</keyword>
<dbReference type="Pfam" id="PF00047">
    <property type="entry name" value="ig"/>
    <property type="match status" value="1"/>
</dbReference>
<evidence type="ECO:0000313" key="6">
    <source>
        <dbReference type="Proteomes" id="UP000823561"/>
    </source>
</evidence>
<evidence type="ECO:0000313" key="5">
    <source>
        <dbReference type="EMBL" id="KAG5266219.1"/>
    </source>
</evidence>
<keyword evidence="6" id="KW-1185">Reference proteome</keyword>
<reference evidence="5" key="1">
    <citation type="submission" date="2020-10" db="EMBL/GenBank/DDBJ databases">
        <title>Chromosome-scale genome assembly of the Allis shad, Alosa alosa.</title>
        <authorList>
            <person name="Margot Z."/>
            <person name="Christophe K."/>
            <person name="Cabau C."/>
            <person name="Louis A."/>
            <person name="Berthelot C."/>
            <person name="Parey E."/>
            <person name="Roest Crollius H."/>
            <person name="Montfort J."/>
            <person name="Robinson-Rechavi M."/>
            <person name="Bucao C."/>
            <person name="Bouchez O."/>
            <person name="Gislard M."/>
            <person name="Lluch J."/>
            <person name="Milhes M."/>
            <person name="Lampietro C."/>
            <person name="Lopez Roques C."/>
            <person name="Donnadieu C."/>
            <person name="Braasch I."/>
            <person name="Desvignes T."/>
            <person name="Postlethwait J."/>
            <person name="Bobe J."/>
            <person name="Guiguen Y."/>
        </authorList>
    </citation>
    <scope>NUCLEOTIDE SEQUENCE</scope>
    <source>
        <strain evidence="5">M-15738</strain>
        <tissue evidence="5">Blood</tissue>
    </source>
</reference>
<keyword evidence="1" id="KW-0393">Immunoglobulin domain</keyword>
<feature type="chain" id="PRO_5043450822" description="Ig-like domain-containing protein" evidence="3">
    <location>
        <begin position="20"/>
        <end position="228"/>
    </location>
</feature>
<protein>
    <recommendedName>
        <fullName evidence="4">Ig-like domain-containing protein</fullName>
    </recommendedName>
</protein>
<feature type="signal peptide" evidence="3">
    <location>
        <begin position="1"/>
        <end position="19"/>
    </location>
</feature>
<name>A0AAV6FTR8_9TELE</name>
<proteinExistence type="predicted"/>
<feature type="transmembrane region" description="Helical" evidence="2">
    <location>
        <begin position="151"/>
        <end position="175"/>
    </location>
</feature>
<sequence length="228" mass="25770">MLWIYFLGLFLVVNPFEEAVLEPLTLPVVFTERTMDQGKYVFTINSWTIENLSLIVEANHGGHIFVEGKNATLRCETSSKHHFVAWSWERSEGEGVWEKVDTGKQLVLSRVEDNGNYRCHGYSKTLNASSLAYEVYFLSTSSSEIQGVTRLAAAALVLSLLALLFLAVLVLWLWVHRIKEASSLTTRTAEPNDYDDGDIYMNSLEIEKAYSDLNPTFRAEDQSYATLA</sequence>
<dbReference type="InterPro" id="IPR036179">
    <property type="entry name" value="Ig-like_dom_sf"/>
</dbReference>
<dbReference type="SUPFAM" id="SSF48726">
    <property type="entry name" value="Immunoglobulin"/>
    <property type="match status" value="1"/>
</dbReference>
<keyword evidence="2" id="KW-0472">Membrane</keyword>
<feature type="domain" description="Ig-like" evidence="4">
    <location>
        <begin position="67"/>
        <end position="119"/>
    </location>
</feature>
<comment type="caution">
    <text evidence="5">The sequence shown here is derived from an EMBL/GenBank/DDBJ whole genome shotgun (WGS) entry which is preliminary data.</text>
</comment>
<evidence type="ECO:0000256" key="3">
    <source>
        <dbReference type="SAM" id="SignalP"/>
    </source>
</evidence>
<dbReference type="EMBL" id="JADWDJ010000019">
    <property type="protein sequence ID" value="KAG5266219.1"/>
    <property type="molecule type" value="Genomic_DNA"/>
</dbReference>
<dbReference type="AlphaFoldDB" id="A0AAV6FTR8"/>
<evidence type="ECO:0000256" key="2">
    <source>
        <dbReference type="SAM" id="Phobius"/>
    </source>
</evidence>
<keyword evidence="2" id="KW-0812">Transmembrane</keyword>
<gene>
    <name evidence="5" type="ORF">AALO_G00251100</name>
</gene>
<dbReference type="InterPro" id="IPR013783">
    <property type="entry name" value="Ig-like_fold"/>
</dbReference>
<dbReference type="InterPro" id="IPR013151">
    <property type="entry name" value="Immunoglobulin_dom"/>
</dbReference>
<dbReference type="Gene3D" id="2.60.40.10">
    <property type="entry name" value="Immunoglobulins"/>
    <property type="match status" value="1"/>
</dbReference>
<keyword evidence="3" id="KW-0732">Signal</keyword>
<dbReference type="Proteomes" id="UP000823561">
    <property type="component" value="Chromosome 19"/>
</dbReference>
<dbReference type="PROSITE" id="PS50835">
    <property type="entry name" value="IG_LIKE"/>
    <property type="match status" value="1"/>
</dbReference>
<evidence type="ECO:0000259" key="4">
    <source>
        <dbReference type="PROSITE" id="PS50835"/>
    </source>
</evidence>
<evidence type="ECO:0000256" key="1">
    <source>
        <dbReference type="ARBA" id="ARBA00023319"/>
    </source>
</evidence>
<accession>A0AAV6FTR8</accession>
<organism evidence="5 6">
    <name type="scientific">Alosa alosa</name>
    <name type="common">allis shad</name>
    <dbReference type="NCBI Taxonomy" id="278164"/>
    <lineage>
        <taxon>Eukaryota</taxon>
        <taxon>Metazoa</taxon>
        <taxon>Chordata</taxon>
        <taxon>Craniata</taxon>
        <taxon>Vertebrata</taxon>
        <taxon>Euteleostomi</taxon>
        <taxon>Actinopterygii</taxon>
        <taxon>Neopterygii</taxon>
        <taxon>Teleostei</taxon>
        <taxon>Clupei</taxon>
        <taxon>Clupeiformes</taxon>
        <taxon>Clupeoidei</taxon>
        <taxon>Clupeidae</taxon>
        <taxon>Alosa</taxon>
    </lineage>
</organism>